<dbReference type="Proteomes" id="UP001627284">
    <property type="component" value="Unassembled WGS sequence"/>
</dbReference>
<dbReference type="AlphaFoldDB" id="A0ABD2T8H4"/>
<keyword evidence="3" id="KW-1185">Reference proteome</keyword>
<proteinExistence type="predicted"/>
<protein>
    <submittedName>
        <fullName evidence="2">Uncharacterized protein</fullName>
    </submittedName>
</protein>
<evidence type="ECO:0000313" key="3">
    <source>
        <dbReference type="Proteomes" id="UP001627284"/>
    </source>
</evidence>
<reference evidence="2 3" key="1">
    <citation type="submission" date="2024-05" db="EMBL/GenBank/DDBJ databases">
        <title>De novo assembly of an allotetraploid wild potato.</title>
        <authorList>
            <person name="Hosaka A.J."/>
        </authorList>
    </citation>
    <scope>NUCLEOTIDE SEQUENCE [LARGE SCALE GENOMIC DNA]</scope>
    <source>
        <tissue evidence="2">Young leaves</tissue>
    </source>
</reference>
<evidence type="ECO:0000256" key="1">
    <source>
        <dbReference type="SAM" id="MobiDB-lite"/>
    </source>
</evidence>
<organism evidence="2 3">
    <name type="scientific">Solanum stoloniferum</name>
    <dbReference type="NCBI Taxonomy" id="62892"/>
    <lineage>
        <taxon>Eukaryota</taxon>
        <taxon>Viridiplantae</taxon>
        <taxon>Streptophyta</taxon>
        <taxon>Embryophyta</taxon>
        <taxon>Tracheophyta</taxon>
        <taxon>Spermatophyta</taxon>
        <taxon>Magnoliopsida</taxon>
        <taxon>eudicotyledons</taxon>
        <taxon>Gunneridae</taxon>
        <taxon>Pentapetalae</taxon>
        <taxon>asterids</taxon>
        <taxon>lamiids</taxon>
        <taxon>Solanales</taxon>
        <taxon>Solanaceae</taxon>
        <taxon>Solanoideae</taxon>
        <taxon>Solaneae</taxon>
        <taxon>Solanum</taxon>
    </lineage>
</organism>
<comment type="caution">
    <text evidence="2">The sequence shown here is derived from an EMBL/GenBank/DDBJ whole genome shotgun (WGS) entry which is preliminary data.</text>
</comment>
<evidence type="ECO:0000313" key="2">
    <source>
        <dbReference type="EMBL" id="KAL3352257.1"/>
    </source>
</evidence>
<feature type="region of interest" description="Disordered" evidence="1">
    <location>
        <begin position="1"/>
        <end position="27"/>
    </location>
</feature>
<gene>
    <name evidence="2" type="ORF">AABB24_020353</name>
</gene>
<name>A0ABD2T8H4_9SOLN</name>
<accession>A0ABD2T8H4</accession>
<sequence length="111" mass="12520">MSNPKKMLISNGTYQEHSPKIGQKVDPADFDDNLSLNNLEEEDTSLNLLRKFAMQEKPYHGDDFSSCKDELPTLSHVASLIGGGGNQECWSIRSVCWRFPSSTKFFKGTYL</sequence>
<dbReference type="EMBL" id="JBJKTR010000012">
    <property type="protein sequence ID" value="KAL3352257.1"/>
    <property type="molecule type" value="Genomic_DNA"/>
</dbReference>